<reference evidence="1 2" key="1">
    <citation type="submission" date="2018-12" db="EMBL/GenBank/DDBJ databases">
        <title>Complete genome sequence of Streptomyces ficellus NRRL8067, the producer of ficellomycin, feldamycin and nojirimycin.</title>
        <authorList>
            <person name="Zhang H."/>
            <person name="Yue R."/>
            <person name="Liu Y."/>
            <person name="Li M."/>
            <person name="Mu H."/>
            <person name="Zhang J."/>
        </authorList>
    </citation>
    <scope>NUCLEOTIDE SEQUENCE [LARGE SCALE GENOMIC DNA]</scope>
    <source>
        <strain evidence="1 2">NRRL 8067</strain>
    </source>
</reference>
<dbReference type="EMBL" id="CP034279">
    <property type="protein sequence ID" value="QGV76876.1"/>
    <property type="molecule type" value="Genomic_DNA"/>
</dbReference>
<dbReference type="SUPFAM" id="SSF54427">
    <property type="entry name" value="NTF2-like"/>
    <property type="match status" value="1"/>
</dbReference>
<organism evidence="1 2">
    <name type="scientific">Streptomyces ficellus</name>
    <dbReference type="NCBI Taxonomy" id="1977088"/>
    <lineage>
        <taxon>Bacteria</taxon>
        <taxon>Bacillati</taxon>
        <taxon>Actinomycetota</taxon>
        <taxon>Actinomycetes</taxon>
        <taxon>Kitasatosporales</taxon>
        <taxon>Streptomycetaceae</taxon>
        <taxon>Streptomyces</taxon>
    </lineage>
</organism>
<gene>
    <name evidence="1" type="ORF">EIZ62_00290</name>
</gene>
<dbReference type="Gene3D" id="3.10.450.50">
    <property type="match status" value="1"/>
</dbReference>
<evidence type="ECO:0000313" key="2">
    <source>
        <dbReference type="Proteomes" id="UP000422572"/>
    </source>
</evidence>
<keyword evidence="2" id="KW-1185">Reference proteome</keyword>
<evidence type="ECO:0008006" key="3">
    <source>
        <dbReference type="Google" id="ProtNLM"/>
    </source>
</evidence>
<dbReference type="OrthoDB" id="4177183at2"/>
<proteinExistence type="predicted"/>
<dbReference type="AlphaFoldDB" id="A0A6I6FL34"/>
<dbReference type="InterPro" id="IPR032710">
    <property type="entry name" value="NTF2-like_dom_sf"/>
</dbReference>
<evidence type="ECO:0000313" key="1">
    <source>
        <dbReference type="EMBL" id="QGV76876.1"/>
    </source>
</evidence>
<accession>A0A6I6FL34</accession>
<dbReference type="KEGG" id="sfic:EIZ62_00290"/>
<dbReference type="Proteomes" id="UP000422572">
    <property type="component" value="Chromosome"/>
</dbReference>
<name>A0A6I6FL34_9ACTN</name>
<dbReference type="RefSeq" id="WP_156690699.1">
    <property type="nucleotide sequence ID" value="NZ_CP034279.1"/>
</dbReference>
<sequence>MGAGTEATVWDTVERYFDLLQAHADAEVMLREILTPDFRTGFSDGYVWEGAGGLRDFLAARSVFFDERHTLHQMSAPERGGDGRWTCRTRLSFFLRRLDPGEAVSREFTGLAWHTWVLDEGPPWRVAAQLVDGFAGMNDNARALFSRPDEGLET</sequence>
<protein>
    <recommendedName>
        <fullName evidence="3">Nuclear transport factor 2 family protein</fullName>
    </recommendedName>
</protein>